<evidence type="ECO:0000256" key="13">
    <source>
        <dbReference type="ARBA" id="ARBA00047690"/>
    </source>
</evidence>
<gene>
    <name evidence="14 15" type="primary">cyoE</name>
    <name evidence="15" type="ORF">I4W93_019000</name>
</gene>
<evidence type="ECO:0000256" key="6">
    <source>
        <dbReference type="ARBA" id="ARBA00022692"/>
    </source>
</evidence>
<evidence type="ECO:0000256" key="12">
    <source>
        <dbReference type="ARBA" id="ARBA00042475"/>
    </source>
</evidence>
<dbReference type="InterPro" id="IPR030470">
    <property type="entry name" value="UbiA_prenylTrfase_CS"/>
</dbReference>
<dbReference type="PANTHER" id="PTHR43448:SF7">
    <property type="entry name" value="4-HYDROXYBENZOATE SOLANESYLTRANSFERASE"/>
    <property type="match status" value="1"/>
</dbReference>
<evidence type="ECO:0000256" key="8">
    <source>
        <dbReference type="ARBA" id="ARBA00023133"/>
    </source>
</evidence>
<organism evidence="15 16">
    <name type="scientific">Rheinheimera maricola</name>
    <dbReference type="NCBI Taxonomy" id="2793282"/>
    <lineage>
        <taxon>Bacteria</taxon>
        <taxon>Pseudomonadati</taxon>
        <taxon>Pseudomonadota</taxon>
        <taxon>Gammaproteobacteria</taxon>
        <taxon>Chromatiales</taxon>
        <taxon>Chromatiaceae</taxon>
        <taxon>Rheinheimera</taxon>
    </lineage>
</organism>
<dbReference type="Proteomes" id="UP000663814">
    <property type="component" value="Unassembled WGS sequence"/>
</dbReference>
<dbReference type="NCBIfam" id="TIGR01473">
    <property type="entry name" value="cyoE_ctaB"/>
    <property type="match status" value="1"/>
</dbReference>
<feature type="transmembrane region" description="Helical" evidence="14">
    <location>
        <begin position="272"/>
        <end position="291"/>
    </location>
</feature>
<dbReference type="Gene3D" id="1.10.357.140">
    <property type="entry name" value="UbiA prenyltransferase"/>
    <property type="match status" value="1"/>
</dbReference>
<comment type="similarity">
    <text evidence="14">Belongs to the UbiA prenyltransferase family. Protoheme IX farnesyltransferase subfamily.</text>
</comment>
<comment type="pathway">
    <text evidence="2 14">Porphyrin-containing compound metabolism; heme O biosynthesis; heme O from protoheme: step 1/1.</text>
</comment>
<dbReference type="InterPro" id="IPR006369">
    <property type="entry name" value="Protohaem_IX_farnesylTrfase"/>
</dbReference>
<feature type="transmembrane region" description="Helical" evidence="14">
    <location>
        <begin position="92"/>
        <end position="113"/>
    </location>
</feature>
<dbReference type="CDD" id="cd13957">
    <property type="entry name" value="PT_UbiA_Cox10"/>
    <property type="match status" value="1"/>
</dbReference>
<proteinExistence type="inferred from homology"/>
<evidence type="ECO:0000256" key="2">
    <source>
        <dbReference type="ARBA" id="ARBA00004919"/>
    </source>
</evidence>
<dbReference type="EC" id="2.5.1.141" evidence="3 14"/>
<comment type="caution">
    <text evidence="15">The sequence shown here is derived from an EMBL/GenBank/DDBJ whole genome shotgun (WGS) entry which is preliminary data.</text>
</comment>
<feature type="transmembrane region" description="Helical" evidence="14">
    <location>
        <begin position="146"/>
        <end position="165"/>
    </location>
</feature>
<evidence type="ECO:0000256" key="5">
    <source>
        <dbReference type="ARBA" id="ARBA00022679"/>
    </source>
</evidence>
<evidence type="ECO:0000256" key="4">
    <source>
        <dbReference type="ARBA" id="ARBA00022475"/>
    </source>
</evidence>
<dbReference type="HAMAP" id="MF_00154">
    <property type="entry name" value="CyoE_CtaB"/>
    <property type="match status" value="1"/>
</dbReference>
<feature type="transmembrane region" description="Helical" evidence="14">
    <location>
        <begin position="215"/>
        <end position="236"/>
    </location>
</feature>
<feature type="transmembrane region" description="Helical" evidence="14">
    <location>
        <begin position="25"/>
        <end position="44"/>
    </location>
</feature>
<dbReference type="EMBL" id="JAERPS020000009">
    <property type="protein sequence ID" value="MBZ9613688.1"/>
    <property type="molecule type" value="Genomic_DNA"/>
</dbReference>
<evidence type="ECO:0000256" key="3">
    <source>
        <dbReference type="ARBA" id="ARBA00012292"/>
    </source>
</evidence>
<protein>
    <recommendedName>
        <fullName evidence="11 14">Protoheme IX farnesyltransferase</fullName>
        <ecNumber evidence="3 14">2.5.1.141</ecNumber>
    </recommendedName>
    <alternativeName>
        <fullName evidence="12 14">Heme B farnesyltransferase</fullName>
    </alternativeName>
    <alternativeName>
        <fullName evidence="10 14">Heme O synthase</fullName>
    </alternativeName>
</protein>
<evidence type="ECO:0000313" key="15">
    <source>
        <dbReference type="EMBL" id="MBZ9613688.1"/>
    </source>
</evidence>
<name>A0ABS7XDN9_9GAMM</name>
<evidence type="ECO:0000313" key="16">
    <source>
        <dbReference type="Proteomes" id="UP000663814"/>
    </source>
</evidence>
<comment type="miscellaneous">
    <text evidence="14">Carbon 2 of the heme B porphyrin ring is defined according to the Fischer nomenclature.</text>
</comment>
<comment type="subcellular location">
    <subcellularLocation>
        <location evidence="1 14">Cell membrane</location>
        <topology evidence="1 14">Multi-pass membrane protein</topology>
    </subcellularLocation>
</comment>
<dbReference type="InterPro" id="IPR000537">
    <property type="entry name" value="UbiA_prenyltransferase"/>
</dbReference>
<dbReference type="PANTHER" id="PTHR43448">
    <property type="entry name" value="PROTOHEME IX FARNESYLTRANSFERASE, MITOCHONDRIAL"/>
    <property type="match status" value="1"/>
</dbReference>
<keyword evidence="6 14" id="KW-0812">Transmembrane</keyword>
<keyword evidence="4 14" id="KW-1003">Cell membrane</keyword>
<keyword evidence="7 14" id="KW-1133">Transmembrane helix</keyword>
<feature type="transmembrane region" description="Helical" evidence="14">
    <location>
        <begin position="171"/>
        <end position="194"/>
    </location>
</feature>
<keyword evidence="9 14" id="KW-0472">Membrane</keyword>
<evidence type="ECO:0000256" key="11">
    <source>
        <dbReference type="ARBA" id="ARBA00040810"/>
    </source>
</evidence>
<evidence type="ECO:0000256" key="10">
    <source>
        <dbReference type="ARBA" id="ARBA00030253"/>
    </source>
</evidence>
<dbReference type="GO" id="GO:0008495">
    <property type="term" value="F:protoheme IX farnesyltransferase activity"/>
    <property type="evidence" value="ECO:0007669"/>
    <property type="project" value="UniProtKB-EC"/>
</dbReference>
<evidence type="ECO:0000256" key="1">
    <source>
        <dbReference type="ARBA" id="ARBA00004651"/>
    </source>
</evidence>
<reference evidence="15 16" key="2">
    <citation type="submission" date="2021-08" db="EMBL/GenBank/DDBJ databases">
        <title>Rheinheimera aquimaris sp. nov., isolated from seawater of the East Sea in Korea.</title>
        <authorList>
            <person name="Kim K.H."/>
            <person name="Wenting R."/>
            <person name="Kim K.R."/>
            <person name="Jeon C.O."/>
        </authorList>
    </citation>
    <scope>NUCLEOTIDE SEQUENCE [LARGE SCALE GENOMIC DNA]</scope>
    <source>
        <strain evidence="15 16">MA-13</strain>
    </source>
</reference>
<evidence type="ECO:0000256" key="7">
    <source>
        <dbReference type="ARBA" id="ARBA00022989"/>
    </source>
</evidence>
<sequence length="303" mass="33169">MTSAVKTKSGVGRLHDYLELTKPKVVALLVLTAWVGMMLAVPGLPDLFTLLAATLGIGLLSAAAAAMNHVVDQRIDAQMARTYSRPVAKGRISTPQATSFAFALAIVGFVLLYTTVNAITAWLTLASLFGYAVVYTMFLKRATPQNIVIGGLAGAMPPLLGWTAVTGEIHGHALLLVMIIFAWTPPHFWALAIHRRDDYAKVNMPMLPVTHGIEFTKSVICLYTVLLFIVCLMPYLVGMSGAIYLVGSALLNLRFMQYAWRLKFNPHAGTAMATFKFSIVHLMVLFLLLLVDHYFKVSPIYVP</sequence>
<dbReference type="InterPro" id="IPR044878">
    <property type="entry name" value="UbiA_sf"/>
</dbReference>
<dbReference type="NCBIfam" id="NF003349">
    <property type="entry name" value="PRK04375.1-2"/>
    <property type="match status" value="1"/>
</dbReference>
<feature type="transmembrane region" description="Helical" evidence="14">
    <location>
        <begin position="119"/>
        <end position="139"/>
    </location>
</feature>
<comment type="function">
    <text evidence="14">Converts heme B (protoheme IX) to heme O by substitution of the vinyl group on carbon 2 of heme B porphyrin ring with a hydroxyethyl farnesyl side group.</text>
</comment>
<evidence type="ECO:0000256" key="9">
    <source>
        <dbReference type="ARBA" id="ARBA00023136"/>
    </source>
</evidence>
<keyword evidence="8 14" id="KW-0350">Heme biosynthesis</keyword>
<accession>A0ABS7XDN9</accession>
<reference evidence="15 16" key="1">
    <citation type="submission" date="2020-12" db="EMBL/GenBank/DDBJ databases">
        <authorList>
            <person name="Ruan W."/>
            <person name="Khan S.A."/>
            <person name="Jeon C.O."/>
        </authorList>
    </citation>
    <scope>NUCLEOTIDE SEQUENCE [LARGE SCALE GENOMIC DNA]</scope>
    <source>
        <strain evidence="15 16">MA-13</strain>
    </source>
</reference>
<feature type="transmembrane region" description="Helical" evidence="14">
    <location>
        <begin position="50"/>
        <end position="71"/>
    </location>
</feature>
<dbReference type="Pfam" id="PF01040">
    <property type="entry name" value="UbiA"/>
    <property type="match status" value="1"/>
</dbReference>
<dbReference type="RefSeq" id="WP_205313189.1">
    <property type="nucleotide sequence ID" value="NZ_JAERPS020000009.1"/>
</dbReference>
<keyword evidence="5 14" id="KW-0808">Transferase</keyword>
<comment type="catalytic activity">
    <reaction evidence="13 14">
        <text>heme b + (2E,6E)-farnesyl diphosphate + H2O = Fe(II)-heme o + diphosphate</text>
        <dbReference type="Rhea" id="RHEA:28070"/>
        <dbReference type="ChEBI" id="CHEBI:15377"/>
        <dbReference type="ChEBI" id="CHEBI:33019"/>
        <dbReference type="ChEBI" id="CHEBI:60344"/>
        <dbReference type="ChEBI" id="CHEBI:60530"/>
        <dbReference type="ChEBI" id="CHEBI:175763"/>
        <dbReference type="EC" id="2.5.1.141"/>
    </reaction>
</comment>
<evidence type="ECO:0000256" key="14">
    <source>
        <dbReference type="HAMAP-Rule" id="MF_00154"/>
    </source>
</evidence>
<dbReference type="PROSITE" id="PS00943">
    <property type="entry name" value="UBIA"/>
    <property type="match status" value="1"/>
</dbReference>
<keyword evidence="16" id="KW-1185">Reference proteome</keyword>